<dbReference type="AlphaFoldDB" id="A0A9Q9FC26"/>
<feature type="compositionally biased region" description="Basic and acidic residues" evidence="1">
    <location>
        <begin position="192"/>
        <end position="204"/>
    </location>
</feature>
<proteinExistence type="predicted"/>
<accession>A0A9Q9FC26</accession>
<name>A0A9Q9FC26_ENCHE</name>
<feature type="compositionally biased region" description="Basic and acidic residues" evidence="1">
    <location>
        <begin position="174"/>
        <end position="184"/>
    </location>
</feature>
<sequence length="368" mass="42085">MLLMYLALMCARKEEVGYIFSEGKQRFLTRDGVNIVLAKYDESPLKFRMKKMGGGESSNVLFYPVPGMEGKVADFAAYSHKRWHFYPEHGKWNQRTRLVLMPGNNLKIVIGDKCLGINDDMVIGETCKEDGEDNLQIFSWIPISHKRKVKEWVRYNRSHRLSRRRHLPLDEDEGHGQESSRYDNDTSSSSDYQERGRRSFHEFDYDGGPGGYGPFNSGMGSFGSKRRRYRHDDEVSTEERDEESYNDDRYKDCREGKVFRKKRSGGLLKGGRTKYKASGTRENDGNAHQGRDLMLNDIVNPEFVNYLDNSPEYEHGAIEENSSVPCDDSILMFGGDGSHCNVGGAGENEICKINKTTMAFRKEIGITI</sequence>
<dbReference type="EMBL" id="CP075154">
    <property type="protein sequence ID" value="UTX43825.1"/>
    <property type="molecule type" value="Genomic_DNA"/>
</dbReference>
<gene>
    <name evidence="2" type="ORF">GPU96_08g15990</name>
</gene>
<organism evidence="2 3">
    <name type="scientific">Encephalitozoon hellem</name>
    <name type="common">Microsporidian parasite</name>
    <dbReference type="NCBI Taxonomy" id="27973"/>
    <lineage>
        <taxon>Eukaryota</taxon>
        <taxon>Fungi</taxon>
        <taxon>Fungi incertae sedis</taxon>
        <taxon>Microsporidia</taxon>
        <taxon>Unikaryonidae</taxon>
        <taxon>Encephalitozoon</taxon>
    </lineage>
</organism>
<feature type="region of interest" description="Disordered" evidence="1">
    <location>
        <begin position="270"/>
        <end position="289"/>
    </location>
</feature>
<feature type="region of interest" description="Disordered" evidence="1">
    <location>
        <begin position="166"/>
        <end position="245"/>
    </location>
</feature>
<evidence type="ECO:0000313" key="3">
    <source>
        <dbReference type="Proteomes" id="UP001059546"/>
    </source>
</evidence>
<evidence type="ECO:0000256" key="1">
    <source>
        <dbReference type="SAM" id="MobiDB-lite"/>
    </source>
</evidence>
<protein>
    <submittedName>
        <fullName evidence="2">Uncharacterized protein</fullName>
    </submittedName>
</protein>
<reference evidence="2" key="1">
    <citation type="submission" date="2021-05" db="EMBL/GenBank/DDBJ databases">
        <title>Encephalitozoon hellem ATCC 50604 Complete Genome.</title>
        <authorList>
            <person name="Mascarenhas dos Santos A.C."/>
            <person name="Julian A.T."/>
            <person name="Pombert J.-F."/>
        </authorList>
    </citation>
    <scope>NUCLEOTIDE SEQUENCE</scope>
    <source>
        <strain evidence="2">ATCC 50604</strain>
    </source>
</reference>
<feature type="compositionally biased region" description="Basic and acidic residues" evidence="1">
    <location>
        <begin position="279"/>
        <end position="289"/>
    </location>
</feature>
<evidence type="ECO:0000313" key="2">
    <source>
        <dbReference type="EMBL" id="UTX43825.1"/>
    </source>
</evidence>
<dbReference type="Proteomes" id="UP001059546">
    <property type="component" value="Chromosome VIII"/>
</dbReference>